<comment type="caution">
    <text evidence="1">The sequence shown here is derived from an EMBL/GenBank/DDBJ whole genome shotgun (WGS) entry which is preliminary data.</text>
</comment>
<reference evidence="1 2" key="1">
    <citation type="journal article" date="2019" name="Int. J. Syst. Evol. Microbiol.">
        <title>The Global Catalogue of Microorganisms (GCM) 10K type strain sequencing project: providing services to taxonomists for standard genome sequencing and annotation.</title>
        <authorList>
            <consortium name="The Broad Institute Genomics Platform"/>
            <consortium name="The Broad Institute Genome Sequencing Center for Infectious Disease"/>
            <person name="Wu L."/>
            <person name="Ma J."/>
        </authorList>
    </citation>
    <scope>NUCLEOTIDE SEQUENCE [LARGE SCALE GENOMIC DNA]</scope>
    <source>
        <strain evidence="1 2">JCM 16117</strain>
    </source>
</reference>
<evidence type="ECO:0000313" key="2">
    <source>
        <dbReference type="Proteomes" id="UP001500929"/>
    </source>
</evidence>
<accession>A0ABN3DCX2</accession>
<gene>
    <name evidence="1" type="ORF">GCM10009851_09970</name>
</gene>
<dbReference type="RefSeq" id="WP_259478075.1">
    <property type="nucleotide sequence ID" value="NZ_BAAAQY010000002.1"/>
</dbReference>
<organism evidence="1 2">
    <name type="scientific">Herbiconiux moechotypicola</name>
    <dbReference type="NCBI Taxonomy" id="637393"/>
    <lineage>
        <taxon>Bacteria</taxon>
        <taxon>Bacillati</taxon>
        <taxon>Actinomycetota</taxon>
        <taxon>Actinomycetes</taxon>
        <taxon>Micrococcales</taxon>
        <taxon>Microbacteriaceae</taxon>
        <taxon>Herbiconiux</taxon>
    </lineage>
</organism>
<proteinExistence type="predicted"/>
<dbReference type="EMBL" id="BAAAQY010000002">
    <property type="protein sequence ID" value="GAA2227701.1"/>
    <property type="molecule type" value="Genomic_DNA"/>
</dbReference>
<evidence type="ECO:0000313" key="1">
    <source>
        <dbReference type="EMBL" id="GAA2227701.1"/>
    </source>
</evidence>
<protein>
    <submittedName>
        <fullName evidence="1">Uncharacterized protein</fullName>
    </submittedName>
</protein>
<keyword evidence="2" id="KW-1185">Reference proteome</keyword>
<name>A0ABN3DCX2_9MICO</name>
<sequence>MTATDLIGNPLTAQEQSLLAIYRELESFAADDTLAPTTHANVLAALAPLGVAVTGLGITLEHLVDIGA</sequence>
<dbReference type="Proteomes" id="UP001500929">
    <property type="component" value="Unassembled WGS sequence"/>
</dbReference>